<evidence type="ECO:0008006" key="3">
    <source>
        <dbReference type="Google" id="ProtNLM"/>
    </source>
</evidence>
<comment type="caution">
    <text evidence="1">The sequence shown here is derived from an EMBL/GenBank/DDBJ whole genome shotgun (WGS) entry which is preliminary data.</text>
</comment>
<evidence type="ECO:0000313" key="1">
    <source>
        <dbReference type="EMBL" id="PHD67096.1"/>
    </source>
</evidence>
<reference evidence="1 2" key="1">
    <citation type="submission" date="2017-09" db="EMBL/GenBank/DDBJ databases">
        <title>Large-scale bioinformatics analysis of Bacillus genomes uncovers conserved roles of natural products in bacterial physiology.</title>
        <authorList>
            <consortium name="Agbiome Team Llc"/>
            <person name="Bleich R.M."/>
            <person name="Grubbs K.J."/>
            <person name="Santa Maria K.C."/>
            <person name="Allen S.E."/>
            <person name="Farag S."/>
            <person name="Shank E.A."/>
            <person name="Bowers A."/>
        </authorList>
    </citation>
    <scope>NUCLEOTIDE SEQUENCE [LARGE SCALE GENOMIC DNA]</scope>
    <source>
        <strain evidence="1 2">AFS044250</strain>
    </source>
</reference>
<accession>A0A2B5X3S9</accession>
<dbReference type="Proteomes" id="UP000225997">
    <property type="component" value="Unassembled WGS sequence"/>
</dbReference>
<sequence length="70" mass="7949">MKVTKQEQAIIIGIVISALGEQIVNACTNTDKLEKVSVIHNEMHDNTTPRERREAMINLLDKTMDELLED</sequence>
<gene>
    <name evidence="1" type="ORF">COF40_20150</name>
</gene>
<name>A0A2B5X3S9_9BACI</name>
<dbReference type="RefSeq" id="WP_100064205.1">
    <property type="nucleotide sequence ID" value="NZ_NUSQ01000097.1"/>
</dbReference>
<dbReference type="AlphaFoldDB" id="A0A2B5X3S9"/>
<protein>
    <recommendedName>
        <fullName evidence="3">Phage protein</fullName>
    </recommendedName>
</protein>
<proteinExistence type="predicted"/>
<organism evidence="1 2">
    <name type="scientific">Bacillus toyonensis</name>
    <dbReference type="NCBI Taxonomy" id="155322"/>
    <lineage>
        <taxon>Bacteria</taxon>
        <taxon>Bacillati</taxon>
        <taxon>Bacillota</taxon>
        <taxon>Bacilli</taxon>
        <taxon>Bacillales</taxon>
        <taxon>Bacillaceae</taxon>
        <taxon>Bacillus</taxon>
        <taxon>Bacillus cereus group</taxon>
    </lineage>
</organism>
<dbReference type="EMBL" id="NUSQ01000097">
    <property type="protein sequence ID" value="PHD67096.1"/>
    <property type="molecule type" value="Genomic_DNA"/>
</dbReference>
<evidence type="ECO:0000313" key="2">
    <source>
        <dbReference type="Proteomes" id="UP000225997"/>
    </source>
</evidence>